<comment type="pathway">
    <text evidence="1">Cell wall biogenesis; peptidoglycan biosynthesis.</text>
</comment>
<dbReference type="InterPro" id="IPR011815">
    <property type="entry name" value="PBP_1c"/>
</dbReference>
<keyword evidence="8" id="KW-0378">Hydrolase</keyword>
<feature type="domain" description="Penicillin-binding protein transpeptidase" evidence="12">
    <location>
        <begin position="311"/>
        <end position="587"/>
    </location>
</feature>
<evidence type="ECO:0000256" key="8">
    <source>
        <dbReference type="ARBA" id="ARBA00022801"/>
    </source>
</evidence>
<dbReference type="NCBIfam" id="TIGR02073">
    <property type="entry name" value="PBP_1c"/>
    <property type="match status" value="1"/>
</dbReference>
<evidence type="ECO:0000259" key="13">
    <source>
        <dbReference type="Pfam" id="PF00912"/>
    </source>
</evidence>
<comment type="caution">
    <text evidence="15">The sequence shown here is derived from an EMBL/GenBank/DDBJ whole genome shotgun (WGS) entry which is preliminary data.</text>
</comment>
<dbReference type="PANTHER" id="PTHR32282:SF15">
    <property type="entry name" value="PENICILLIN-BINDING PROTEIN 1C"/>
    <property type="match status" value="1"/>
</dbReference>
<dbReference type="OrthoDB" id="9766909at2"/>
<comment type="similarity">
    <text evidence="2">In the C-terminal section; belongs to the transpeptidase family.</text>
</comment>
<dbReference type="GO" id="GO:0009252">
    <property type="term" value="P:peptidoglycan biosynthetic process"/>
    <property type="evidence" value="ECO:0007669"/>
    <property type="project" value="InterPro"/>
</dbReference>
<dbReference type="InterPro" id="IPR036950">
    <property type="entry name" value="PBP_transglycosylase"/>
</dbReference>
<dbReference type="Pfam" id="PF00912">
    <property type="entry name" value="Transgly"/>
    <property type="match status" value="1"/>
</dbReference>
<evidence type="ECO:0000256" key="5">
    <source>
        <dbReference type="ARBA" id="ARBA00022670"/>
    </source>
</evidence>
<dbReference type="GO" id="GO:0004180">
    <property type="term" value="F:carboxypeptidase activity"/>
    <property type="evidence" value="ECO:0007669"/>
    <property type="project" value="UniProtKB-KW"/>
</dbReference>
<evidence type="ECO:0000259" key="12">
    <source>
        <dbReference type="Pfam" id="PF00905"/>
    </source>
</evidence>
<protein>
    <recommendedName>
        <fullName evidence="10">peptidoglycan glycosyltransferase</fullName>
        <ecNumber evidence="10">2.4.99.28</ecNumber>
    </recommendedName>
</protein>
<dbReference type="Gene3D" id="3.40.710.10">
    <property type="entry name" value="DD-peptidase/beta-lactamase superfamily"/>
    <property type="match status" value="1"/>
</dbReference>
<dbReference type="InterPro" id="IPR050396">
    <property type="entry name" value="Glycosyltr_51/Transpeptidase"/>
</dbReference>
<dbReference type="InterPro" id="IPR023346">
    <property type="entry name" value="Lysozyme-like_dom_sf"/>
</dbReference>
<dbReference type="InterPro" id="IPR012338">
    <property type="entry name" value="Beta-lactam/transpept-like"/>
</dbReference>
<evidence type="ECO:0000313" key="16">
    <source>
        <dbReference type="Proteomes" id="UP000253209"/>
    </source>
</evidence>
<dbReference type="EMBL" id="QGDC01000002">
    <property type="protein sequence ID" value="RCH55828.1"/>
    <property type="molecule type" value="Genomic_DNA"/>
</dbReference>
<dbReference type="SUPFAM" id="SSF56601">
    <property type="entry name" value="beta-lactamase/transpeptidase-like"/>
    <property type="match status" value="1"/>
</dbReference>
<dbReference type="RefSeq" id="WP_114003863.1">
    <property type="nucleotide sequence ID" value="NZ_QGDC01000002.1"/>
</dbReference>
<dbReference type="InterPro" id="IPR001460">
    <property type="entry name" value="PCN-bd_Tpept"/>
</dbReference>
<evidence type="ECO:0000256" key="3">
    <source>
        <dbReference type="ARBA" id="ARBA00007739"/>
    </source>
</evidence>
<evidence type="ECO:0000256" key="1">
    <source>
        <dbReference type="ARBA" id="ARBA00004752"/>
    </source>
</evidence>
<evidence type="ECO:0000256" key="4">
    <source>
        <dbReference type="ARBA" id="ARBA00022645"/>
    </source>
</evidence>
<evidence type="ECO:0000256" key="9">
    <source>
        <dbReference type="ARBA" id="ARBA00023268"/>
    </source>
</evidence>
<keyword evidence="16" id="KW-1185">Reference proteome</keyword>
<organism evidence="15 16">
    <name type="scientific">Mucilaginibacter hurinus</name>
    <dbReference type="NCBI Taxonomy" id="2201324"/>
    <lineage>
        <taxon>Bacteria</taxon>
        <taxon>Pseudomonadati</taxon>
        <taxon>Bacteroidota</taxon>
        <taxon>Sphingobacteriia</taxon>
        <taxon>Sphingobacteriales</taxon>
        <taxon>Sphingobacteriaceae</taxon>
        <taxon>Mucilaginibacter</taxon>
    </lineage>
</organism>
<reference evidence="15 16" key="1">
    <citation type="submission" date="2018-05" db="EMBL/GenBank/DDBJ databases">
        <title>Mucilaginibacter hurinus sp. nov., isolated from briquette warehouse soil.</title>
        <authorList>
            <person name="Choi L."/>
        </authorList>
    </citation>
    <scope>NUCLEOTIDE SEQUENCE [LARGE SCALE GENOMIC DNA]</scope>
    <source>
        <strain evidence="15 16">ZR32</strain>
    </source>
</reference>
<dbReference type="PANTHER" id="PTHR32282">
    <property type="entry name" value="BINDING PROTEIN TRANSPEPTIDASE, PUTATIVE-RELATED"/>
    <property type="match status" value="1"/>
</dbReference>
<accession>A0A367GRV3</accession>
<evidence type="ECO:0000256" key="2">
    <source>
        <dbReference type="ARBA" id="ARBA00007090"/>
    </source>
</evidence>
<dbReference type="Gene3D" id="1.10.3810.10">
    <property type="entry name" value="Biosynthetic peptidoglycan transglycosylase-like"/>
    <property type="match status" value="1"/>
</dbReference>
<keyword evidence="5" id="KW-0645">Protease</keyword>
<dbReference type="GO" id="GO:0030288">
    <property type="term" value="C:outer membrane-bounded periplasmic space"/>
    <property type="evidence" value="ECO:0007669"/>
    <property type="project" value="TreeGrafter"/>
</dbReference>
<keyword evidence="9" id="KW-0511">Multifunctional enzyme</keyword>
<evidence type="ECO:0000313" key="15">
    <source>
        <dbReference type="EMBL" id="RCH55828.1"/>
    </source>
</evidence>
<keyword evidence="6" id="KW-0328">Glycosyltransferase</keyword>
<evidence type="ECO:0000256" key="11">
    <source>
        <dbReference type="ARBA" id="ARBA00049902"/>
    </source>
</evidence>
<gene>
    <name evidence="15" type="primary">pbpC</name>
    <name evidence="15" type="ORF">DJ568_03470</name>
</gene>
<dbReference type="SUPFAM" id="SSF53955">
    <property type="entry name" value="Lysozyme-like"/>
    <property type="match status" value="1"/>
</dbReference>
<evidence type="ECO:0000259" key="14">
    <source>
        <dbReference type="Pfam" id="PF06832"/>
    </source>
</evidence>
<name>A0A367GRV3_9SPHI</name>
<evidence type="ECO:0000256" key="10">
    <source>
        <dbReference type="ARBA" id="ARBA00044770"/>
    </source>
</evidence>
<dbReference type="EC" id="2.4.99.28" evidence="10"/>
<feature type="domain" description="Glycosyl transferase family 51" evidence="13">
    <location>
        <begin position="67"/>
        <end position="228"/>
    </location>
</feature>
<comment type="catalytic activity">
    <reaction evidence="11">
        <text>[GlcNAc-(1-&gt;4)-Mur2Ac(oyl-L-Ala-gamma-D-Glu-L-Lys-D-Ala-D-Ala)](n)-di-trans,octa-cis-undecaprenyl diphosphate + beta-D-GlcNAc-(1-&gt;4)-Mur2Ac(oyl-L-Ala-gamma-D-Glu-L-Lys-D-Ala-D-Ala)-di-trans,octa-cis-undecaprenyl diphosphate = [GlcNAc-(1-&gt;4)-Mur2Ac(oyl-L-Ala-gamma-D-Glu-L-Lys-D-Ala-D-Ala)](n+1)-di-trans,octa-cis-undecaprenyl diphosphate + di-trans,octa-cis-undecaprenyl diphosphate + H(+)</text>
        <dbReference type="Rhea" id="RHEA:23708"/>
        <dbReference type="Rhea" id="RHEA-COMP:9602"/>
        <dbReference type="Rhea" id="RHEA-COMP:9603"/>
        <dbReference type="ChEBI" id="CHEBI:15378"/>
        <dbReference type="ChEBI" id="CHEBI:58405"/>
        <dbReference type="ChEBI" id="CHEBI:60033"/>
        <dbReference type="ChEBI" id="CHEBI:78435"/>
        <dbReference type="EC" id="2.4.99.28"/>
    </reaction>
</comment>
<dbReference type="AlphaFoldDB" id="A0A367GRV3"/>
<dbReference type="Proteomes" id="UP000253209">
    <property type="component" value="Unassembled WGS sequence"/>
</dbReference>
<dbReference type="GO" id="GO:0008658">
    <property type="term" value="F:penicillin binding"/>
    <property type="evidence" value="ECO:0007669"/>
    <property type="project" value="InterPro"/>
</dbReference>
<dbReference type="GO" id="GO:0006508">
    <property type="term" value="P:proteolysis"/>
    <property type="evidence" value="ECO:0007669"/>
    <property type="project" value="UniProtKB-KW"/>
</dbReference>
<keyword evidence="4" id="KW-0121">Carboxypeptidase</keyword>
<keyword evidence="7" id="KW-0808">Transferase</keyword>
<dbReference type="InterPro" id="IPR001264">
    <property type="entry name" value="Glyco_trans_51"/>
</dbReference>
<dbReference type="Pfam" id="PF00905">
    <property type="entry name" value="Transpeptidase"/>
    <property type="match status" value="1"/>
</dbReference>
<proteinExistence type="inferred from homology"/>
<dbReference type="Pfam" id="PF06832">
    <property type="entry name" value="BiPBP_C"/>
    <property type="match status" value="1"/>
</dbReference>
<feature type="domain" description="Penicillin-binding C-terminal" evidence="14">
    <location>
        <begin position="700"/>
        <end position="790"/>
    </location>
</feature>
<dbReference type="GO" id="GO:0008955">
    <property type="term" value="F:peptidoglycan glycosyltransferase activity"/>
    <property type="evidence" value="ECO:0007669"/>
    <property type="project" value="UniProtKB-EC"/>
</dbReference>
<comment type="similarity">
    <text evidence="3">In the N-terminal section; belongs to the glycosyltransferase 51 family.</text>
</comment>
<evidence type="ECO:0000256" key="7">
    <source>
        <dbReference type="ARBA" id="ARBA00022679"/>
    </source>
</evidence>
<sequence>MTKFNNVRQVLKRPQSIILLSALLALILLFAFCLPNPLFKSPTSYVIDDEQGQLLGASIAEDGQWRFPHNDTVPEKFKQCIITFEDKRFLYHPGFDPLAFGRAVKRSISSGHITSGGSTISMQVIRLATNNKRTIWNKVKEIFMAVRLEAGYSKDEILALYAGNAPFGSNVVGLDAAAWRYFGRSADKLSWGEMAALAVLPNAPSLVHPGKNRVILLKKRNRLLSKMQAEGVIDSTTAQLAKLEPVPDKPMPLPRMAPHLLQVFKTDHKRGVQEGDTRITTTIKLTLQQQVTEILERHHQVLKANDINNIAAVVLDVESGAALAYVGNIFHPGDVQLESDVNVVNAPRSPGSTLKPLLYAAMLNDGFILPNSLIPDVPTQIAGYHPENFDLGYDGAVPASKGLARSLNVPAVKMLQQYKYERFYDFLHKAGFTTLNKPADHYGLAMILGGGENTLWELTGSYADMARVLNNYSKYKGKYNPGDLRKPVYTTTARPEPEFEDSGLIDAASIYFTIQAMEEVMRPGEELLWQQFSSSQRIAWKTGTSFGFRDGWAIGVTPKYVVGVWVGNTDGEGRPGLTGVSSAAPVLFDIFRLLPASARWFDMPVSDMVNIGICPESGYRAGEYCENITEEWVPRSGLKVRVCPWHQLVHLSADGRWQVTSDCEPVGNIINKKWFVLPSSMEYYYKAKSYQYHVLPPFRTDCAQANTNPMEVIYPRDGAKIYVPLEADGRRGRMICNAAHREAGAKIFWHLDDKYMGESHGLHQMALNPPPGNHKLTLVDGNGNTTVINFVVLDKDK</sequence>
<evidence type="ECO:0000256" key="6">
    <source>
        <dbReference type="ARBA" id="ARBA00022676"/>
    </source>
</evidence>
<dbReference type="InterPro" id="IPR009647">
    <property type="entry name" value="PBP_C"/>
</dbReference>